<sequence>SSKEKQTRSSSFPLFLFPIVGTKKADCKINYNKQIIYIEVTH</sequence>
<feature type="non-terminal residue" evidence="1">
    <location>
        <position position="1"/>
    </location>
</feature>
<protein>
    <submittedName>
        <fullName evidence="1">Uncharacterized protein</fullName>
    </submittedName>
</protein>
<feature type="non-terminal residue" evidence="1">
    <location>
        <position position="42"/>
    </location>
</feature>
<evidence type="ECO:0000313" key="1">
    <source>
        <dbReference type="EMBL" id="GAI61417.1"/>
    </source>
</evidence>
<comment type="caution">
    <text evidence="1">The sequence shown here is derived from an EMBL/GenBank/DDBJ whole genome shotgun (WGS) entry which is preliminary data.</text>
</comment>
<reference evidence="1" key="1">
    <citation type="journal article" date="2014" name="Front. Microbiol.">
        <title>High frequency of phylogenetically diverse reductive dehalogenase-homologous genes in deep subseafloor sedimentary metagenomes.</title>
        <authorList>
            <person name="Kawai M."/>
            <person name="Futagami T."/>
            <person name="Toyoda A."/>
            <person name="Takaki Y."/>
            <person name="Nishi S."/>
            <person name="Hori S."/>
            <person name="Arai W."/>
            <person name="Tsubouchi T."/>
            <person name="Morono Y."/>
            <person name="Uchiyama I."/>
            <person name="Ito T."/>
            <person name="Fujiyama A."/>
            <person name="Inagaki F."/>
            <person name="Takami H."/>
        </authorList>
    </citation>
    <scope>NUCLEOTIDE SEQUENCE</scope>
    <source>
        <strain evidence="1">Expedition CK06-06</strain>
    </source>
</reference>
<gene>
    <name evidence="1" type="ORF">S06H3_66895</name>
</gene>
<organism evidence="1">
    <name type="scientific">marine sediment metagenome</name>
    <dbReference type="NCBI Taxonomy" id="412755"/>
    <lineage>
        <taxon>unclassified sequences</taxon>
        <taxon>metagenomes</taxon>
        <taxon>ecological metagenomes</taxon>
    </lineage>
</organism>
<accession>X1PYP6</accession>
<name>X1PYP6_9ZZZZ</name>
<dbReference type="EMBL" id="BARV01045898">
    <property type="protein sequence ID" value="GAI61417.1"/>
    <property type="molecule type" value="Genomic_DNA"/>
</dbReference>
<dbReference type="AlphaFoldDB" id="X1PYP6"/>
<proteinExistence type="predicted"/>